<dbReference type="Proteomes" id="UP000593562">
    <property type="component" value="Unassembled WGS sequence"/>
</dbReference>
<comment type="catalytic activity">
    <reaction evidence="6">
        <text>S-ubiquitinyl-[E2 ubiquitin-conjugating enzyme]-L-cysteine + [acceptor protein]-L-lysine = [E2 ubiquitin-conjugating enzyme]-L-cysteine + N(6)-ubiquitinyl-[acceptor protein]-L-lysine.</text>
        <dbReference type="EC" id="2.3.2.27"/>
    </reaction>
</comment>
<dbReference type="PANTHER" id="PTHR23163:SF8">
    <property type="entry name" value="E3 UBIQUITIN-PROTEIN LIGASE BRE1-LIKE 2"/>
    <property type="match status" value="1"/>
</dbReference>
<dbReference type="PANTHER" id="PTHR23163">
    <property type="entry name" value="RING FINGER PROTEIN-RELATED"/>
    <property type="match status" value="1"/>
</dbReference>
<dbReference type="GO" id="GO:0016567">
    <property type="term" value="P:protein ubiquitination"/>
    <property type="evidence" value="ECO:0007669"/>
    <property type="project" value="UniProtKB-UniRule"/>
</dbReference>
<dbReference type="EMBL" id="JAAARO010000004">
    <property type="protein sequence ID" value="KAF5748822.1"/>
    <property type="molecule type" value="Genomic_DNA"/>
</dbReference>
<dbReference type="InterPro" id="IPR013956">
    <property type="entry name" value="E3_ubiquit_lig_Bre1"/>
</dbReference>
<keyword evidence="6 7" id="KW-0175">Coiled coil</keyword>
<sequence length="229" mass="26329">MLQLVPYHFTVSMMQLVSESVKTKQALSFLHSEKQTLAKQLQQVNASVESFKTRIARSEEQMKVVMTESIKSTEEDRHLSIGLEAARWELMDAEKEMKWLKSAVASSEREYEQLKRNTDKFQTELNSGKFNAISVTYDLPVPAKLHLVRLGNRHPGLVETIPSVGVHVHLTLLQEFIIPISEREKLEEELMELNREMADLRSESGEAAIQKLQDEIKDCKAILQMWCVF</sequence>
<keyword evidence="9" id="KW-1185">Reference proteome</keyword>
<evidence type="ECO:0000256" key="6">
    <source>
        <dbReference type="RuleBase" id="RU365038"/>
    </source>
</evidence>
<gene>
    <name evidence="8" type="ORF">HS088_TW04G00782</name>
</gene>
<evidence type="ECO:0000256" key="4">
    <source>
        <dbReference type="ARBA" id="ARBA00022833"/>
    </source>
</evidence>
<comment type="subcellular location">
    <subcellularLocation>
        <location evidence="1 6">Nucleus</location>
    </subcellularLocation>
</comment>
<dbReference type="GO" id="GO:0006325">
    <property type="term" value="P:chromatin organization"/>
    <property type="evidence" value="ECO:0007669"/>
    <property type="project" value="UniProtKB-KW"/>
</dbReference>
<protein>
    <recommendedName>
        <fullName evidence="6">E3 ubiquitin protein ligase</fullName>
        <ecNumber evidence="6">2.3.2.27</ecNumber>
    </recommendedName>
</protein>
<evidence type="ECO:0000313" key="9">
    <source>
        <dbReference type="Proteomes" id="UP000593562"/>
    </source>
</evidence>
<dbReference type="GO" id="GO:0061630">
    <property type="term" value="F:ubiquitin protein ligase activity"/>
    <property type="evidence" value="ECO:0007669"/>
    <property type="project" value="UniProtKB-EC"/>
</dbReference>
<evidence type="ECO:0000256" key="7">
    <source>
        <dbReference type="SAM" id="Coils"/>
    </source>
</evidence>
<evidence type="ECO:0000256" key="2">
    <source>
        <dbReference type="ARBA" id="ARBA00022723"/>
    </source>
</evidence>
<comment type="similarity">
    <text evidence="6">Belongs to the BRE1 family.</text>
</comment>
<dbReference type="InParanoid" id="A0A7J7DR05"/>
<evidence type="ECO:0000256" key="3">
    <source>
        <dbReference type="ARBA" id="ARBA00022771"/>
    </source>
</evidence>
<feature type="coiled-coil region" evidence="7">
    <location>
        <begin position="41"/>
        <end position="124"/>
    </location>
</feature>
<dbReference type="GO" id="GO:0008270">
    <property type="term" value="F:zinc ion binding"/>
    <property type="evidence" value="ECO:0007669"/>
    <property type="project" value="UniProtKB-KW"/>
</dbReference>
<keyword evidence="6" id="KW-0156">Chromatin regulator</keyword>
<dbReference type="GO" id="GO:0033503">
    <property type="term" value="C:HULC complex"/>
    <property type="evidence" value="ECO:0007669"/>
    <property type="project" value="TreeGrafter"/>
</dbReference>
<evidence type="ECO:0000256" key="5">
    <source>
        <dbReference type="ARBA" id="ARBA00023242"/>
    </source>
</evidence>
<name>A0A7J7DR05_TRIWF</name>
<reference evidence="8 9" key="1">
    <citation type="journal article" date="2020" name="Nat. Commun.">
        <title>Genome of Tripterygium wilfordii and identification of cytochrome P450 involved in triptolide biosynthesis.</title>
        <authorList>
            <person name="Tu L."/>
            <person name="Su P."/>
            <person name="Zhang Z."/>
            <person name="Gao L."/>
            <person name="Wang J."/>
            <person name="Hu T."/>
            <person name="Zhou J."/>
            <person name="Zhang Y."/>
            <person name="Zhao Y."/>
            <person name="Liu Y."/>
            <person name="Song Y."/>
            <person name="Tong Y."/>
            <person name="Lu Y."/>
            <person name="Yang J."/>
            <person name="Xu C."/>
            <person name="Jia M."/>
            <person name="Peters R.J."/>
            <person name="Huang L."/>
            <person name="Gao W."/>
        </authorList>
    </citation>
    <scope>NUCLEOTIDE SEQUENCE [LARGE SCALE GENOMIC DNA]</scope>
    <source>
        <strain evidence="9">cv. XIE 37</strain>
        <tissue evidence="8">Leaf</tissue>
    </source>
</reference>
<dbReference type="UniPathway" id="UPA00143"/>
<keyword evidence="3 6" id="KW-0863">Zinc-finger</keyword>
<feature type="coiled-coil region" evidence="7">
    <location>
        <begin position="183"/>
        <end position="210"/>
    </location>
</feature>
<comment type="pathway">
    <text evidence="6">Protein modification; protein ubiquitination.</text>
</comment>
<dbReference type="GO" id="GO:0005634">
    <property type="term" value="C:nucleus"/>
    <property type="evidence" value="ECO:0007669"/>
    <property type="project" value="UniProtKB-SubCell"/>
</dbReference>
<comment type="caution">
    <text evidence="8">The sequence shown here is derived from an EMBL/GenBank/DDBJ whole genome shotgun (WGS) entry which is preliminary data.</text>
</comment>
<keyword evidence="2 6" id="KW-0479">Metal-binding</keyword>
<keyword evidence="6" id="KW-0808">Transferase</keyword>
<keyword evidence="4 6" id="KW-0862">Zinc</keyword>
<keyword evidence="6" id="KW-0833">Ubl conjugation pathway</keyword>
<keyword evidence="5 6" id="KW-0539">Nucleus</keyword>
<evidence type="ECO:0000256" key="1">
    <source>
        <dbReference type="ARBA" id="ARBA00004123"/>
    </source>
</evidence>
<proteinExistence type="inferred from homology"/>
<dbReference type="EC" id="2.3.2.27" evidence="6"/>
<dbReference type="AlphaFoldDB" id="A0A7J7DR05"/>
<accession>A0A7J7DR05</accession>
<organism evidence="8 9">
    <name type="scientific">Tripterygium wilfordii</name>
    <name type="common">Thunder God vine</name>
    <dbReference type="NCBI Taxonomy" id="458696"/>
    <lineage>
        <taxon>Eukaryota</taxon>
        <taxon>Viridiplantae</taxon>
        <taxon>Streptophyta</taxon>
        <taxon>Embryophyta</taxon>
        <taxon>Tracheophyta</taxon>
        <taxon>Spermatophyta</taxon>
        <taxon>Magnoliopsida</taxon>
        <taxon>eudicotyledons</taxon>
        <taxon>Gunneridae</taxon>
        <taxon>Pentapetalae</taxon>
        <taxon>rosids</taxon>
        <taxon>fabids</taxon>
        <taxon>Celastrales</taxon>
        <taxon>Celastraceae</taxon>
        <taxon>Tripterygium</taxon>
    </lineage>
</organism>
<evidence type="ECO:0000313" key="8">
    <source>
        <dbReference type="EMBL" id="KAF5748822.1"/>
    </source>
</evidence>